<evidence type="ECO:0000313" key="2">
    <source>
        <dbReference type="Proteomes" id="UP000219167"/>
    </source>
</evidence>
<dbReference type="EMBL" id="OBQD01000011">
    <property type="protein sequence ID" value="SOC43807.1"/>
    <property type="molecule type" value="Genomic_DNA"/>
</dbReference>
<keyword evidence="2" id="KW-1185">Reference proteome</keyword>
<dbReference type="InterPro" id="IPR019276">
    <property type="entry name" value="DUF2303"/>
</dbReference>
<organism evidence="1 2">
    <name type="scientific">Rhizobium subbaraonis</name>
    <dbReference type="NCBI Taxonomy" id="908946"/>
    <lineage>
        <taxon>Bacteria</taxon>
        <taxon>Pseudomonadati</taxon>
        <taxon>Pseudomonadota</taxon>
        <taxon>Alphaproteobacteria</taxon>
        <taxon>Hyphomicrobiales</taxon>
        <taxon>Rhizobiaceae</taxon>
        <taxon>Rhizobium/Agrobacterium group</taxon>
        <taxon>Rhizobium</taxon>
    </lineage>
</organism>
<dbReference type="AlphaFoldDB" id="A0A285UQ42"/>
<protein>
    <submittedName>
        <fullName evidence="1">Uncharacterized protein YfdQ</fullName>
    </submittedName>
</protein>
<proteinExistence type="predicted"/>
<dbReference type="OrthoDB" id="7346200at2"/>
<dbReference type="Pfam" id="PF10065">
    <property type="entry name" value="DUF2303"/>
    <property type="match status" value="1"/>
</dbReference>
<reference evidence="1 2" key="1">
    <citation type="submission" date="2017-08" db="EMBL/GenBank/DDBJ databases">
        <authorList>
            <person name="de Groot N.N."/>
        </authorList>
    </citation>
    <scope>NUCLEOTIDE SEQUENCE [LARGE SCALE GENOMIC DNA]</scope>
    <source>
        <strain evidence="1 2">JC85</strain>
    </source>
</reference>
<dbReference type="RefSeq" id="WP_097141330.1">
    <property type="nucleotide sequence ID" value="NZ_OBQD01000011.1"/>
</dbReference>
<evidence type="ECO:0000313" key="1">
    <source>
        <dbReference type="EMBL" id="SOC43807.1"/>
    </source>
</evidence>
<accession>A0A285UQ42</accession>
<gene>
    <name evidence="1" type="ORF">SAMN05892877_111237</name>
</gene>
<dbReference type="Proteomes" id="UP000219167">
    <property type="component" value="Unassembled WGS sequence"/>
</dbReference>
<sequence length="300" mass="33752">MDQLSETAVKAIAELADRAGYEIKTFSVPSGVKGVPTAIPVLVNGRTGEAKGLAQLIEPWRTRPERKIGMARVNTIESFIDLVERHKTDDSVIFADIDWNNPSLTAVIDYHGATDAAFGQHRIHYPFPRSEEWKVWTDKHGKPMPQADFAEFIEDHIQDLTSPDDLEEDSFQRMFSCRVGHPTDLIMLSRGLQINAEVRVKNAVKLQSGESQIIFEEDHKNADGQPINVPGVFVINIPIFHGGAAARIPVRLRYKTRDGAIAWTFMLHRPDIHITEEVRRDMERAAAELDLPKFEGKPEA</sequence>
<name>A0A285UQ42_9HYPH</name>